<feature type="coiled-coil region" evidence="1">
    <location>
        <begin position="146"/>
        <end position="173"/>
    </location>
</feature>
<accession>A0A1Y2GQ49</accession>
<reference evidence="3 4" key="1">
    <citation type="submission" date="2016-07" db="EMBL/GenBank/DDBJ databases">
        <title>Pervasive Adenine N6-methylation of Active Genes in Fungi.</title>
        <authorList>
            <consortium name="DOE Joint Genome Institute"/>
            <person name="Mondo S.J."/>
            <person name="Dannebaum R.O."/>
            <person name="Kuo R.C."/>
            <person name="Labutti K."/>
            <person name="Haridas S."/>
            <person name="Kuo A."/>
            <person name="Salamov A."/>
            <person name="Ahrendt S.R."/>
            <person name="Lipzen A."/>
            <person name="Sullivan W."/>
            <person name="Andreopoulos W.B."/>
            <person name="Clum A."/>
            <person name="Lindquist E."/>
            <person name="Daum C."/>
            <person name="Ramamoorthy G.K."/>
            <person name="Gryganskyi A."/>
            <person name="Culley D."/>
            <person name="Magnuson J.K."/>
            <person name="James T.Y."/>
            <person name="O'Malley M.A."/>
            <person name="Stajich J.E."/>
            <person name="Spatafora J.W."/>
            <person name="Visel A."/>
            <person name="Grigoriev I.V."/>
        </authorList>
    </citation>
    <scope>NUCLEOTIDE SEQUENCE [LARGE SCALE GENOMIC DNA]</scope>
    <source>
        <strain evidence="3 4">NRRL 3116</strain>
    </source>
</reference>
<keyword evidence="1" id="KW-0175">Coiled coil</keyword>
<keyword evidence="2" id="KW-0812">Transmembrane</keyword>
<organism evidence="3 4">
    <name type="scientific">Lobosporangium transversale</name>
    <dbReference type="NCBI Taxonomy" id="64571"/>
    <lineage>
        <taxon>Eukaryota</taxon>
        <taxon>Fungi</taxon>
        <taxon>Fungi incertae sedis</taxon>
        <taxon>Mucoromycota</taxon>
        <taxon>Mortierellomycotina</taxon>
        <taxon>Mortierellomycetes</taxon>
        <taxon>Mortierellales</taxon>
        <taxon>Mortierellaceae</taxon>
        <taxon>Lobosporangium</taxon>
    </lineage>
</organism>
<dbReference type="EMBL" id="MCFF01000015">
    <property type="protein sequence ID" value="ORZ18402.1"/>
    <property type="molecule type" value="Genomic_DNA"/>
</dbReference>
<keyword evidence="2" id="KW-1133">Transmembrane helix</keyword>
<dbReference type="InParanoid" id="A0A1Y2GQ49"/>
<feature type="transmembrane region" description="Helical" evidence="2">
    <location>
        <begin position="35"/>
        <end position="55"/>
    </location>
</feature>
<gene>
    <name evidence="3" type="ORF">BCR41DRAFT_386041</name>
</gene>
<evidence type="ECO:0000313" key="4">
    <source>
        <dbReference type="Proteomes" id="UP000193648"/>
    </source>
</evidence>
<feature type="transmembrane region" description="Helical" evidence="2">
    <location>
        <begin position="7"/>
        <end position="29"/>
    </location>
</feature>
<sequence>MACLFPCMLIFIFLLFISSFFLCFFHSLVSHLPHCVLVLFFISFLLTILTFFFYLSTMSESNKYIFFFCAKGLVEKKKKGEEKLLREYHDHLNRYHLSTLVEIELENTTEPFLIHRNPMLPKIMRRRSLQPRMPIHVQMAIHYRIVKKHEAVIKILCERIDALEERLNRKEVQSPCHDK</sequence>
<name>A0A1Y2GQ49_9FUNG</name>
<evidence type="ECO:0000313" key="3">
    <source>
        <dbReference type="EMBL" id="ORZ18402.1"/>
    </source>
</evidence>
<dbReference type="AlphaFoldDB" id="A0A1Y2GQ49"/>
<proteinExistence type="predicted"/>
<dbReference type="Proteomes" id="UP000193648">
    <property type="component" value="Unassembled WGS sequence"/>
</dbReference>
<dbReference type="GeneID" id="33569594"/>
<evidence type="ECO:0000256" key="2">
    <source>
        <dbReference type="SAM" id="Phobius"/>
    </source>
</evidence>
<protein>
    <submittedName>
        <fullName evidence="3">Uncharacterized protein</fullName>
    </submittedName>
</protein>
<keyword evidence="2" id="KW-0472">Membrane</keyword>
<keyword evidence="4" id="KW-1185">Reference proteome</keyword>
<comment type="caution">
    <text evidence="3">The sequence shown here is derived from an EMBL/GenBank/DDBJ whole genome shotgun (WGS) entry which is preliminary data.</text>
</comment>
<evidence type="ECO:0000256" key="1">
    <source>
        <dbReference type="SAM" id="Coils"/>
    </source>
</evidence>
<dbReference type="RefSeq" id="XP_021882197.1">
    <property type="nucleotide sequence ID" value="XM_022027751.1"/>
</dbReference>